<reference evidence="2 3" key="1">
    <citation type="journal article" date="2022" name="G3 (Bethesda)">
        <title>Whole-genome sequence and methylome profiling of the almond [Prunus dulcis (Mill.) D.A. Webb] cultivar 'Nonpareil'.</title>
        <authorList>
            <person name="D'Amico-Willman K.M."/>
            <person name="Ouma W.Z."/>
            <person name="Meulia T."/>
            <person name="Sideli G.M."/>
            <person name="Gradziel T.M."/>
            <person name="Fresnedo-Ramirez J."/>
        </authorList>
    </citation>
    <scope>NUCLEOTIDE SEQUENCE [LARGE SCALE GENOMIC DNA]</scope>
    <source>
        <strain evidence="2">Clone GOH B32 T37-40</strain>
    </source>
</reference>
<keyword evidence="3" id="KW-1185">Reference proteome</keyword>
<dbReference type="Proteomes" id="UP001054821">
    <property type="component" value="Chromosome 1"/>
</dbReference>
<accession>A0AAD4ZYJ2</accession>
<name>A0AAD4ZYJ2_PRUDU</name>
<dbReference type="EMBL" id="JAJFAZ020000001">
    <property type="protein sequence ID" value="KAI5356383.1"/>
    <property type="molecule type" value="Genomic_DNA"/>
</dbReference>
<evidence type="ECO:0000313" key="2">
    <source>
        <dbReference type="EMBL" id="KAI5356383.1"/>
    </source>
</evidence>
<proteinExistence type="predicted"/>
<sequence length="107" mass="12086">MSAGLYYSLVEDGDVDRKLDSKPSFKRSSSGNNKDESQVLWMKLKYELIDLSPDARPLYLVSLYQQEEWGSAWEFTEATIEYSSQSCSGLISLPSSLLGQIYLPSFV</sequence>
<feature type="region of interest" description="Disordered" evidence="1">
    <location>
        <begin position="16"/>
        <end position="35"/>
    </location>
</feature>
<evidence type="ECO:0000313" key="3">
    <source>
        <dbReference type="Proteomes" id="UP001054821"/>
    </source>
</evidence>
<dbReference type="AlphaFoldDB" id="A0AAD4ZYJ2"/>
<evidence type="ECO:0000256" key="1">
    <source>
        <dbReference type="SAM" id="MobiDB-lite"/>
    </source>
</evidence>
<gene>
    <name evidence="2" type="ORF">L3X38_009278</name>
</gene>
<comment type="caution">
    <text evidence="2">The sequence shown here is derived from an EMBL/GenBank/DDBJ whole genome shotgun (WGS) entry which is preliminary data.</text>
</comment>
<protein>
    <submittedName>
        <fullName evidence="2">Uncharacterized protein</fullName>
    </submittedName>
</protein>
<organism evidence="2 3">
    <name type="scientific">Prunus dulcis</name>
    <name type="common">Almond</name>
    <name type="synonym">Amygdalus dulcis</name>
    <dbReference type="NCBI Taxonomy" id="3755"/>
    <lineage>
        <taxon>Eukaryota</taxon>
        <taxon>Viridiplantae</taxon>
        <taxon>Streptophyta</taxon>
        <taxon>Embryophyta</taxon>
        <taxon>Tracheophyta</taxon>
        <taxon>Spermatophyta</taxon>
        <taxon>Magnoliopsida</taxon>
        <taxon>eudicotyledons</taxon>
        <taxon>Gunneridae</taxon>
        <taxon>Pentapetalae</taxon>
        <taxon>rosids</taxon>
        <taxon>fabids</taxon>
        <taxon>Rosales</taxon>
        <taxon>Rosaceae</taxon>
        <taxon>Amygdaloideae</taxon>
        <taxon>Amygdaleae</taxon>
        <taxon>Prunus</taxon>
    </lineage>
</organism>